<dbReference type="PANTHER" id="PTHR12260">
    <property type="entry name" value="DAMAGE-CONTROL PHOSPHATASE ARMT1"/>
    <property type="match status" value="1"/>
</dbReference>
<keyword evidence="2" id="KW-0472">Membrane</keyword>
<feature type="transmembrane region" description="Helical" evidence="2">
    <location>
        <begin position="26"/>
        <end position="47"/>
    </location>
</feature>
<evidence type="ECO:0000313" key="4">
    <source>
        <dbReference type="Proteomes" id="UP000053989"/>
    </source>
</evidence>
<keyword evidence="1" id="KW-0479">Metal-binding</keyword>
<keyword evidence="2" id="KW-0812">Transmembrane</keyword>
<dbReference type="PANTHER" id="PTHR12260:SF6">
    <property type="entry name" value="DAMAGE-CONTROL PHOSPHATASE ARMT1"/>
    <property type="match status" value="1"/>
</dbReference>
<keyword evidence="4" id="KW-1185">Reference proteome</keyword>
<comment type="catalytic activity">
    <reaction evidence="1">
        <text>beta-D-fructose 6-phosphate = dihydroxyacetone + D-glyceraldehyde 3-phosphate</text>
        <dbReference type="Rhea" id="RHEA:28002"/>
        <dbReference type="ChEBI" id="CHEBI:16016"/>
        <dbReference type="ChEBI" id="CHEBI:57634"/>
        <dbReference type="ChEBI" id="CHEBI:59776"/>
    </reaction>
</comment>
<comment type="catalytic activity">
    <reaction evidence="1">
        <text>beta-D-fructose 1-phosphate + H2O = D-fructose + phosphate</text>
        <dbReference type="Rhea" id="RHEA:35603"/>
        <dbReference type="ChEBI" id="CHEBI:15377"/>
        <dbReference type="ChEBI" id="CHEBI:37721"/>
        <dbReference type="ChEBI" id="CHEBI:43474"/>
        <dbReference type="ChEBI" id="CHEBI:138881"/>
    </reaction>
</comment>
<keyword evidence="2" id="KW-1133">Transmembrane helix</keyword>
<proteinExistence type="inferred from homology"/>
<sequence>MYRLTGDVKWPVSTPFSTALGNLTPFISVGHFMSVVIGSLAGLFPLLSLRTNKADIAVGIPQDIADKLDEKDKGWRVNGKYALVSFQPKGP</sequence>
<comment type="cofactor">
    <cofactor evidence="1">
        <name>Mn(2+)</name>
        <dbReference type="ChEBI" id="CHEBI:29035"/>
    </cofactor>
    <cofactor evidence="1">
        <name>Ni(2+)</name>
        <dbReference type="ChEBI" id="CHEBI:49786"/>
    </cofactor>
</comment>
<organism evidence="3 4">
    <name type="scientific">Scleroderma citrinum Foug A</name>
    <dbReference type="NCBI Taxonomy" id="1036808"/>
    <lineage>
        <taxon>Eukaryota</taxon>
        <taxon>Fungi</taxon>
        <taxon>Dikarya</taxon>
        <taxon>Basidiomycota</taxon>
        <taxon>Agaricomycotina</taxon>
        <taxon>Agaricomycetes</taxon>
        <taxon>Agaricomycetidae</taxon>
        <taxon>Boletales</taxon>
        <taxon>Sclerodermatineae</taxon>
        <taxon>Sclerodermataceae</taxon>
        <taxon>Scleroderma</taxon>
    </lineage>
</organism>
<name>A0A0C3DZF9_9AGAM</name>
<dbReference type="GO" id="GO:0005634">
    <property type="term" value="C:nucleus"/>
    <property type="evidence" value="ECO:0007669"/>
    <property type="project" value="TreeGrafter"/>
</dbReference>
<dbReference type="GO" id="GO:0006974">
    <property type="term" value="P:DNA damage response"/>
    <property type="evidence" value="ECO:0007669"/>
    <property type="project" value="TreeGrafter"/>
</dbReference>
<accession>A0A0C3DZF9</accession>
<dbReference type="InterPro" id="IPR039763">
    <property type="entry name" value="ARMT1"/>
</dbReference>
<protein>
    <recommendedName>
        <fullName evidence="1">Sugar phosphate phosphatase</fullName>
        <ecNumber evidence="1">3.1.3.-</ecNumber>
    </recommendedName>
</protein>
<dbReference type="OrthoDB" id="541375at2759"/>
<dbReference type="AlphaFoldDB" id="A0A0C3DZF9"/>
<evidence type="ECO:0000313" key="3">
    <source>
        <dbReference type="EMBL" id="KIM61256.1"/>
    </source>
</evidence>
<evidence type="ECO:0000256" key="1">
    <source>
        <dbReference type="RuleBase" id="RU367030"/>
    </source>
</evidence>
<reference evidence="4" key="2">
    <citation type="submission" date="2015-01" db="EMBL/GenBank/DDBJ databases">
        <title>Evolutionary Origins and Diversification of the Mycorrhizal Mutualists.</title>
        <authorList>
            <consortium name="DOE Joint Genome Institute"/>
            <consortium name="Mycorrhizal Genomics Consortium"/>
            <person name="Kohler A."/>
            <person name="Kuo A."/>
            <person name="Nagy L.G."/>
            <person name="Floudas D."/>
            <person name="Copeland A."/>
            <person name="Barry K.W."/>
            <person name="Cichocki N."/>
            <person name="Veneault-Fourrey C."/>
            <person name="LaButti K."/>
            <person name="Lindquist E.A."/>
            <person name="Lipzen A."/>
            <person name="Lundell T."/>
            <person name="Morin E."/>
            <person name="Murat C."/>
            <person name="Riley R."/>
            <person name="Ohm R."/>
            <person name="Sun H."/>
            <person name="Tunlid A."/>
            <person name="Henrissat B."/>
            <person name="Grigoriev I.V."/>
            <person name="Hibbett D.S."/>
            <person name="Martin F."/>
        </authorList>
    </citation>
    <scope>NUCLEOTIDE SEQUENCE [LARGE SCALE GENOMIC DNA]</scope>
    <source>
        <strain evidence="4">Foug A</strain>
    </source>
</reference>
<evidence type="ECO:0000256" key="2">
    <source>
        <dbReference type="SAM" id="Phobius"/>
    </source>
</evidence>
<keyword evidence="1" id="KW-0464">Manganese</keyword>
<keyword evidence="1" id="KW-0378">Hydrolase</keyword>
<dbReference type="EC" id="3.1.3.-" evidence="1"/>
<dbReference type="STRING" id="1036808.A0A0C3DZF9"/>
<comment type="domain">
    <text evidence="1">Subfamily III proteins have a conserved RTxK motif about 40-50 residues from the C-terminus; the threonine may be replaced by serine or cysteine.</text>
</comment>
<comment type="function">
    <text evidence="1">Metal-dependent phosphatase that shows phosphatase activity against several substrates, including fructose-1-phosphate and fructose-6-phosphate. Its preference for fructose-1-phosphate, a strong glycating agent that causes DNA damage rather than a canonical yeast metabolite, suggests a damage-control function in hexose phosphate metabolism.</text>
</comment>
<dbReference type="EMBL" id="KN822054">
    <property type="protein sequence ID" value="KIM61256.1"/>
    <property type="molecule type" value="Genomic_DNA"/>
</dbReference>
<dbReference type="GO" id="GO:0103026">
    <property type="term" value="F:fructose-1-phosphatase activity"/>
    <property type="evidence" value="ECO:0007669"/>
    <property type="project" value="RHEA"/>
</dbReference>
<comment type="similarity">
    <text evidence="1">Belongs to the damage-control phosphatase family. Sugar phosphate phosphatase III subfamily.</text>
</comment>
<dbReference type="GO" id="GO:0046872">
    <property type="term" value="F:metal ion binding"/>
    <property type="evidence" value="ECO:0007669"/>
    <property type="project" value="UniProtKB-UniRule"/>
</dbReference>
<reference evidence="3 4" key="1">
    <citation type="submission" date="2014-04" db="EMBL/GenBank/DDBJ databases">
        <authorList>
            <consortium name="DOE Joint Genome Institute"/>
            <person name="Kuo A."/>
            <person name="Kohler A."/>
            <person name="Nagy L.G."/>
            <person name="Floudas D."/>
            <person name="Copeland A."/>
            <person name="Barry K.W."/>
            <person name="Cichocki N."/>
            <person name="Veneault-Fourrey C."/>
            <person name="LaButti K."/>
            <person name="Lindquist E.A."/>
            <person name="Lipzen A."/>
            <person name="Lundell T."/>
            <person name="Morin E."/>
            <person name="Murat C."/>
            <person name="Sun H."/>
            <person name="Tunlid A."/>
            <person name="Henrissat B."/>
            <person name="Grigoriev I.V."/>
            <person name="Hibbett D.S."/>
            <person name="Martin F."/>
            <person name="Nordberg H.P."/>
            <person name="Cantor M.N."/>
            <person name="Hua S.X."/>
        </authorList>
    </citation>
    <scope>NUCLEOTIDE SEQUENCE [LARGE SCALE GENOMIC DNA]</scope>
    <source>
        <strain evidence="3 4">Foug A</strain>
    </source>
</reference>
<dbReference type="GO" id="GO:0097023">
    <property type="term" value="F:fructose 6-phosphate aldolase activity"/>
    <property type="evidence" value="ECO:0007669"/>
    <property type="project" value="RHEA"/>
</dbReference>
<dbReference type="Proteomes" id="UP000053989">
    <property type="component" value="Unassembled WGS sequence"/>
</dbReference>
<gene>
    <name evidence="3" type="ORF">SCLCIDRAFT_1216162</name>
</gene>
<dbReference type="HOGENOM" id="CLU_2428363_0_0_1"/>
<dbReference type="InParanoid" id="A0A0C3DZF9"/>